<keyword evidence="5" id="KW-0378">Hydrolase</keyword>
<sequence>MKRRDFIAGSAALLGGTFVAGAPALAFDETLKPYGLPIELLPHYVNVSEDLAPQEIHVSPSRFALFLTLGGGRAIRYTCGIGRPGLYEPGTFFVGARKQWPAWTPTPDMIERDPAQYKRFEDGMPGGPANPLGARALYLFKPQIGDTFLRIHGTNDPRTIGKRVSNGCARLVNNQIVHLYRRTPMNAKVVLYPASENGGVDLSAEPEVTRG</sequence>
<dbReference type="OrthoDB" id="9795305at2"/>
<dbReference type="GO" id="GO:0071972">
    <property type="term" value="F:peptidoglycan L,D-transpeptidase activity"/>
    <property type="evidence" value="ECO:0007669"/>
    <property type="project" value="TreeGrafter"/>
</dbReference>
<accession>A0A1N6FX41</accession>
<dbReference type="RefSeq" id="WP_074256100.1">
    <property type="nucleotide sequence ID" value="NZ_FSRL01000001.1"/>
</dbReference>
<proteinExistence type="inferred from homology"/>
<dbReference type="AlphaFoldDB" id="A0A1N6FX41"/>
<comment type="pathway">
    <text evidence="1 9">Cell wall biogenesis; peptidoglycan biosynthesis.</text>
</comment>
<organism evidence="11 12">
    <name type="scientific">Vannielia litorea</name>
    <dbReference type="NCBI Taxonomy" id="1217970"/>
    <lineage>
        <taxon>Bacteria</taxon>
        <taxon>Pseudomonadati</taxon>
        <taxon>Pseudomonadota</taxon>
        <taxon>Alphaproteobacteria</taxon>
        <taxon>Rhodobacterales</taxon>
        <taxon>Paracoccaceae</taxon>
        <taxon>Vannielia</taxon>
    </lineage>
</organism>
<evidence type="ECO:0000256" key="8">
    <source>
        <dbReference type="ARBA" id="ARBA00023316"/>
    </source>
</evidence>
<name>A0A1N6FX41_9RHOB</name>
<evidence type="ECO:0000256" key="6">
    <source>
        <dbReference type="ARBA" id="ARBA00022960"/>
    </source>
</evidence>
<evidence type="ECO:0000256" key="9">
    <source>
        <dbReference type="PROSITE-ProRule" id="PRU01373"/>
    </source>
</evidence>
<dbReference type="Proteomes" id="UP000184932">
    <property type="component" value="Unassembled WGS sequence"/>
</dbReference>
<keyword evidence="4" id="KW-0808">Transferase</keyword>
<dbReference type="InterPro" id="IPR050979">
    <property type="entry name" value="LD-transpeptidase"/>
</dbReference>
<evidence type="ECO:0000256" key="2">
    <source>
        <dbReference type="ARBA" id="ARBA00005992"/>
    </source>
</evidence>
<dbReference type="SUPFAM" id="SSF141523">
    <property type="entry name" value="L,D-transpeptidase catalytic domain-like"/>
    <property type="match status" value="1"/>
</dbReference>
<dbReference type="STRING" id="1217970.SAMN05444002_2027"/>
<feature type="domain" description="L,D-TPase catalytic" evidence="10">
    <location>
        <begin position="54"/>
        <end position="192"/>
    </location>
</feature>
<keyword evidence="12" id="KW-1185">Reference proteome</keyword>
<reference evidence="12" key="1">
    <citation type="submission" date="2016-11" db="EMBL/GenBank/DDBJ databases">
        <authorList>
            <person name="Varghese N."/>
            <person name="Submissions S."/>
        </authorList>
    </citation>
    <scope>NUCLEOTIDE SEQUENCE [LARGE SCALE GENOMIC DNA]</scope>
    <source>
        <strain evidence="12">DSM 29440</strain>
    </source>
</reference>
<protein>
    <submittedName>
        <fullName evidence="11">L,D-transpeptidase catalytic domain</fullName>
    </submittedName>
</protein>
<gene>
    <name evidence="11" type="ORF">SAMN05444002_2027</name>
</gene>
<dbReference type="GO" id="GO:0018104">
    <property type="term" value="P:peptidoglycan-protein cross-linking"/>
    <property type="evidence" value="ECO:0007669"/>
    <property type="project" value="TreeGrafter"/>
</dbReference>
<dbReference type="InterPro" id="IPR038063">
    <property type="entry name" value="Transpep_catalytic_dom"/>
</dbReference>
<keyword evidence="7 9" id="KW-0573">Peptidoglycan synthesis</keyword>
<dbReference type="InterPro" id="IPR006311">
    <property type="entry name" value="TAT_signal"/>
</dbReference>
<dbReference type="GO" id="GO:0071555">
    <property type="term" value="P:cell wall organization"/>
    <property type="evidence" value="ECO:0007669"/>
    <property type="project" value="UniProtKB-UniRule"/>
</dbReference>
<dbReference type="UniPathway" id="UPA00219"/>
<dbReference type="PROSITE" id="PS52029">
    <property type="entry name" value="LD_TPASE"/>
    <property type="match status" value="1"/>
</dbReference>
<evidence type="ECO:0000256" key="3">
    <source>
        <dbReference type="ARBA" id="ARBA00022676"/>
    </source>
</evidence>
<evidence type="ECO:0000259" key="10">
    <source>
        <dbReference type="PROSITE" id="PS52029"/>
    </source>
</evidence>
<dbReference type="EMBL" id="FSRL01000001">
    <property type="protein sequence ID" value="SIN99772.1"/>
    <property type="molecule type" value="Genomic_DNA"/>
</dbReference>
<evidence type="ECO:0000256" key="4">
    <source>
        <dbReference type="ARBA" id="ARBA00022679"/>
    </source>
</evidence>
<evidence type="ECO:0000313" key="12">
    <source>
        <dbReference type="Proteomes" id="UP000184932"/>
    </source>
</evidence>
<evidence type="ECO:0000256" key="1">
    <source>
        <dbReference type="ARBA" id="ARBA00004752"/>
    </source>
</evidence>
<dbReference type="GO" id="GO:0008360">
    <property type="term" value="P:regulation of cell shape"/>
    <property type="evidence" value="ECO:0007669"/>
    <property type="project" value="UniProtKB-UniRule"/>
</dbReference>
<keyword evidence="3" id="KW-0328">Glycosyltransferase</keyword>
<dbReference type="CDD" id="cd16913">
    <property type="entry name" value="YkuD_like"/>
    <property type="match status" value="1"/>
</dbReference>
<dbReference type="GO" id="GO:0005576">
    <property type="term" value="C:extracellular region"/>
    <property type="evidence" value="ECO:0007669"/>
    <property type="project" value="TreeGrafter"/>
</dbReference>
<evidence type="ECO:0000313" key="11">
    <source>
        <dbReference type="EMBL" id="SIN99772.1"/>
    </source>
</evidence>
<keyword evidence="6 9" id="KW-0133">Cell shape</keyword>
<comment type="similarity">
    <text evidence="2">Belongs to the YkuD family.</text>
</comment>
<evidence type="ECO:0000256" key="7">
    <source>
        <dbReference type="ARBA" id="ARBA00022984"/>
    </source>
</evidence>
<feature type="active site" description="Proton donor/acceptor" evidence="9">
    <location>
        <position position="152"/>
    </location>
</feature>
<dbReference type="Gene3D" id="2.40.440.10">
    <property type="entry name" value="L,D-transpeptidase catalytic domain-like"/>
    <property type="match status" value="1"/>
</dbReference>
<keyword evidence="8 9" id="KW-0961">Cell wall biogenesis/degradation</keyword>
<evidence type="ECO:0000256" key="5">
    <source>
        <dbReference type="ARBA" id="ARBA00022801"/>
    </source>
</evidence>
<dbReference type="GO" id="GO:0016757">
    <property type="term" value="F:glycosyltransferase activity"/>
    <property type="evidence" value="ECO:0007669"/>
    <property type="project" value="UniProtKB-KW"/>
</dbReference>
<dbReference type="PANTHER" id="PTHR30582">
    <property type="entry name" value="L,D-TRANSPEPTIDASE"/>
    <property type="match status" value="1"/>
</dbReference>
<dbReference type="PANTHER" id="PTHR30582:SF24">
    <property type="entry name" value="L,D-TRANSPEPTIDASE ERFK_SRFK-RELATED"/>
    <property type="match status" value="1"/>
</dbReference>
<dbReference type="PROSITE" id="PS51318">
    <property type="entry name" value="TAT"/>
    <property type="match status" value="1"/>
</dbReference>
<dbReference type="InterPro" id="IPR005490">
    <property type="entry name" value="LD_TPept_cat_dom"/>
</dbReference>
<feature type="active site" description="Nucleophile" evidence="9">
    <location>
        <position position="168"/>
    </location>
</feature>
<dbReference type="Pfam" id="PF03734">
    <property type="entry name" value="YkuD"/>
    <property type="match status" value="1"/>
</dbReference>